<sequence>MVRTRGAHPFFASLRAALIALDLSEITMRPCWGVTCLRRFDRKKNHAWVVLDSTSAMAIGKILSFPSWATAISKTPPYYRLVPSMEMKFLQCLNGNDQKALSNCRDPWSSRSPS</sequence>
<feature type="chain" id="PRO_5047299051" evidence="1">
    <location>
        <begin position="34"/>
        <end position="114"/>
    </location>
</feature>
<proteinExistence type="predicted"/>
<name>A0ABU6XD93_9FABA</name>
<keyword evidence="1" id="KW-0732">Signal</keyword>
<keyword evidence="3" id="KW-1185">Reference proteome</keyword>
<evidence type="ECO:0000256" key="1">
    <source>
        <dbReference type="SAM" id="SignalP"/>
    </source>
</evidence>
<feature type="signal peptide" evidence="1">
    <location>
        <begin position="1"/>
        <end position="33"/>
    </location>
</feature>
<comment type="caution">
    <text evidence="2">The sequence shown here is derived from an EMBL/GenBank/DDBJ whole genome shotgun (WGS) entry which is preliminary data.</text>
</comment>
<evidence type="ECO:0000313" key="2">
    <source>
        <dbReference type="EMBL" id="MED6196020.1"/>
    </source>
</evidence>
<protein>
    <submittedName>
        <fullName evidence="2">Uncharacterized protein</fullName>
    </submittedName>
</protein>
<evidence type="ECO:0000313" key="3">
    <source>
        <dbReference type="Proteomes" id="UP001341840"/>
    </source>
</evidence>
<organism evidence="2 3">
    <name type="scientific">Stylosanthes scabra</name>
    <dbReference type="NCBI Taxonomy" id="79078"/>
    <lineage>
        <taxon>Eukaryota</taxon>
        <taxon>Viridiplantae</taxon>
        <taxon>Streptophyta</taxon>
        <taxon>Embryophyta</taxon>
        <taxon>Tracheophyta</taxon>
        <taxon>Spermatophyta</taxon>
        <taxon>Magnoliopsida</taxon>
        <taxon>eudicotyledons</taxon>
        <taxon>Gunneridae</taxon>
        <taxon>Pentapetalae</taxon>
        <taxon>rosids</taxon>
        <taxon>fabids</taxon>
        <taxon>Fabales</taxon>
        <taxon>Fabaceae</taxon>
        <taxon>Papilionoideae</taxon>
        <taxon>50 kb inversion clade</taxon>
        <taxon>dalbergioids sensu lato</taxon>
        <taxon>Dalbergieae</taxon>
        <taxon>Pterocarpus clade</taxon>
        <taxon>Stylosanthes</taxon>
    </lineage>
</organism>
<accession>A0ABU6XD93</accession>
<gene>
    <name evidence="2" type="ORF">PIB30_043287</name>
</gene>
<reference evidence="2 3" key="1">
    <citation type="journal article" date="2023" name="Plants (Basel)">
        <title>Bridging the Gap: Combining Genomics and Transcriptomics Approaches to Understand Stylosanthes scabra, an Orphan Legume from the Brazilian Caatinga.</title>
        <authorList>
            <person name="Ferreira-Neto J.R.C."/>
            <person name="da Silva M.D."/>
            <person name="Binneck E."/>
            <person name="de Melo N.F."/>
            <person name="da Silva R.H."/>
            <person name="de Melo A.L.T.M."/>
            <person name="Pandolfi V."/>
            <person name="Bustamante F.O."/>
            <person name="Brasileiro-Vidal A.C."/>
            <person name="Benko-Iseppon A.M."/>
        </authorList>
    </citation>
    <scope>NUCLEOTIDE SEQUENCE [LARGE SCALE GENOMIC DNA]</scope>
    <source>
        <tissue evidence="2">Leaves</tissue>
    </source>
</reference>
<dbReference type="Proteomes" id="UP001341840">
    <property type="component" value="Unassembled WGS sequence"/>
</dbReference>
<dbReference type="EMBL" id="JASCZI010211700">
    <property type="protein sequence ID" value="MED6196020.1"/>
    <property type="molecule type" value="Genomic_DNA"/>
</dbReference>